<protein>
    <submittedName>
        <fullName evidence="2">Uncharacterized protein</fullName>
    </submittedName>
</protein>
<gene>
    <name evidence="2" type="ORF">ALC62_13710</name>
</gene>
<accession>A0A195C4Q9</accession>
<feature type="region of interest" description="Disordered" evidence="1">
    <location>
        <begin position="67"/>
        <end position="100"/>
    </location>
</feature>
<feature type="region of interest" description="Disordered" evidence="1">
    <location>
        <begin position="1"/>
        <end position="46"/>
    </location>
</feature>
<dbReference type="AlphaFoldDB" id="A0A195C4Q9"/>
<dbReference type="EMBL" id="KQ978287">
    <property type="protein sequence ID" value="KYM95595.1"/>
    <property type="molecule type" value="Genomic_DNA"/>
</dbReference>
<dbReference type="Proteomes" id="UP000078542">
    <property type="component" value="Unassembled WGS sequence"/>
</dbReference>
<proteinExistence type="predicted"/>
<organism evidence="2 3">
    <name type="scientific">Cyphomyrmex costatus</name>
    <dbReference type="NCBI Taxonomy" id="456900"/>
    <lineage>
        <taxon>Eukaryota</taxon>
        <taxon>Metazoa</taxon>
        <taxon>Ecdysozoa</taxon>
        <taxon>Arthropoda</taxon>
        <taxon>Hexapoda</taxon>
        <taxon>Insecta</taxon>
        <taxon>Pterygota</taxon>
        <taxon>Neoptera</taxon>
        <taxon>Endopterygota</taxon>
        <taxon>Hymenoptera</taxon>
        <taxon>Apocrita</taxon>
        <taxon>Aculeata</taxon>
        <taxon>Formicoidea</taxon>
        <taxon>Formicidae</taxon>
        <taxon>Myrmicinae</taxon>
        <taxon>Cyphomyrmex</taxon>
    </lineage>
</organism>
<sequence>FPAPSDKSPMINRNRKSTSDLLSRGEFDSIDPRINSSADRSPKSRCISRARARAENGKVYIVDAIYPQKDTRRETSDSSSEQETRVKGDRPAVLARLHFG</sequence>
<feature type="non-terminal residue" evidence="2">
    <location>
        <position position="1"/>
    </location>
</feature>
<name>A0A195C4Q9_9HYME</name>
<evidence type="ECO:0000256" key="1">
    <source>
        <dbReference type="SAM" id="MobiDB-lite"/>
    </source>
</evidence>
<keyword evidence="3" id="KW-1185">Reference proteome</keyword>
<feature type="compositionally biased region" description="Basic and acidic residues" evidence="1">
    <location>
        <begin position="69"/>
        <end position="90"/>
    </location>
</feature>
<evidence type="ECO:0000313" key="3">
    <source>
        <dbReference type="Proteomes" id="UP000078542"/>
    </source>
</evidence>
<reference evidence="2 3" key="1">
    <citation type="submission" date="2016-03" db="EMBL/GenBank/DDBJ databases">
        <title>Cyphomyrmex costatus WGS genome.</title>
        <authorList>
            <person name="Nygaard S."/>
            <person name="Hu H."/>
            <person name="Boomsma J."/>
            <person name="Zhang G."/>
        </authorList>
    </citation>
    <scope>NUCLEOTIDE SEQUENCE [LARGE SCALE GENOMIC DNA]</scope>
    <source>
        <strain evidence="2">MS0001</strain>
        <tissue evidence="2">Whole body</tissue>
    </source>
</reference>
<evidence type="ECO:0000313" key="2">
    <source>
        <dbReference type="EMBL" id="KYM95595.1"/>
    </source>
</evidence>